<evidence type="ECO:0000256" key="6">
    <source>
        <dbReference type="ARBA" id="ARBA00022847"/>
    </source>
</evidence>
<evidence type="ECO:0000256" key="11">
    <source>
        <dbReference type="SAM" id="MobiDB-lite"/>
    </source>
</evidence>
<evidence type="ECO:0000313" key="14">
    <source>
        <dbReference type="EMBL" id="AOS63395.1"/>
    </source>
</evidence>
<keyword evidence="4" id="KW-1003">Cell membrane</keyword>
<dbReference type="FunFam" id="1.20.1250.20:FF:000001">
    <property type="entry name" value="Dicarboxylate MFS transporter"/>
    <property type="match status" value="1"/>
</dbReference>
<feature type="transmembrane region" description="Helical" evidence="12">
    <location>
        <begin position="306"/>
        <end position="326"/>
    </location>
</feature>
<evidence type="ECO:0000256" key="3">
    <source>
        <dbReference type="ARBA" id="ARBA00022448"/>
    </source>
</evidence>
<feature type="transmembrane region" description="Helical" evidence="12">
    <location>
        <begin position="93"/>
        <end position="111"/>
    </location>
</feature>
<evidence type="ECO:0000256" key="9">
    <source>
        <dbReference type="ARBA" id="ARBA00037295"/>
    </source>
</evidence>
<comment type="subcellular location">
    <subcellularLocation>
        <location evidence="1">Cell membrane</location>
        <topology evidence="1">Multi-pass membrane protein</topology>
    </subcellularLocation>
</comment>
<feature type="transmembrane region" description="Helical" evidence="12">
    <location>
        <begin position="196"/>
        <end position="215"/>
    </location>
</feature>
<evidence type="ECO:0000256" key="4">
    <source>
        <dbReference type="ARBA" id="ARBA00022475"/>
    </source>
</evidence>
<keyword evidence="7 12" id="KW-1133">Transmembrane helix</keyword>
<feature type="transmembrane region" description="Helical" evidence="12">
    <location>
        <begin position="430"/>
        <end position="453"/>
    </location>
</feature>
<keyword evidence="15" id="KW-1185">Reference proteome</keyword>
<feature type="region of interest" description="Disordered" evidence="11">
    <location>
        <begin position="242"/>
        <end position="262"/>
    </location>
</feature>
<evidence type="ECO:0000256" key="1">
    <source>
        <dbReference type="ARBA" id="ARBA00004651"/>
    </source>
</evidence>
<name>A0AAC9HRY6_9PSEU</name>
<proteinExistence type="inferred from homology"/>
<comment type="function">
    <text evidence="9">May be a proton symporter involved in the uptake of osmolytes such as proline and glycine betaine.</text>
</comment>
<feature type="compositionally biased region" description="Low complexity" evidence="11">
    <location>
        <begin position="473"/>
        <end position="482"/>
    </location>
</feature>
<dbReference type="PANTHER" id="PTHR43045:SF1">
    <property type="entry name" value="SHIKIMATE TRANSPORTER"/>
    <property type="match status" value="1"/>
</dbReference>
<evidence type="ECO:0000259" key="13">
    <source>
        <dbReference type="PROSITE" id="PS50850"/>
    </source>
</evidence>
<dbReference type="PANTHER" id="PTHR43045">
    <property type="entry name" value="SHIKIMATE TRANSPORTER"/>
    <property type="match status" value="1"/>
</dbReference>
<evidence type="ECO:0000256" key="8">
    <source>
        <dbReference type="ARBA" id="ARBA00023136"/>
    </source>
</evidence>
<keyword evidence="6" id="KW-0769">Symport</keyword>
<feature type="transmembrane region" description="Helical" evidence="12">
    <location>
        <begin position="32"/>
        <end position="51"/>
    </location>
</feature>
<feature type="domain" description="Major facilitator superfamily (MFS) profile" evidence="13">
    <location>
        <begin position="20"/>
        <end position="457"/>
    </location>
</feature>
<feature type="transmembrane region" description="Helical" evidence="12">
    <location>
        <begin position="403"/>
        <end position="424"/>
    </location>
</feature>
<dbReference type="InterPro" id="IPR005828">
    <property type="entry name" value="MFS_sugar_transport-like"/>
</dbReference>
<feature type="transmembrane region" description="Helical" evidence="12">
    <location>
        <begin position="363"/>
        <end position="383"/>
    </location>
</feature>
<organism evidence="14 15">
    <name type="scientific">Actinoalloteichus hymeniacidonis</name>
    <dbReference type="NCBI Taxonomy" id="340345"/>
    <lineage>
        <taxon>Bacteria</taxon>
        <taxon>Bacillati</taxon>
        <taxon>Actinomycetota</taxon>
        <taxon>Actinomycetes</taxon>
        <taxon>Pseudonocardiales</taxon>
        <taxon>Pseudonocardiaceae</taxon>
        <taxon>Actinoalloteichus</taxon>
    </lineage>
</organism>
<dbReference type="InterPro" id="IPR020846">
    <property type="entry name" value="MFS_dom"/>
</dbReference>
<evidence type="ECO:0000256" key="10">
    <source>
        <dbReference type="ARBA" id="ARBA00039918"/>
    </source>
</evidence>
<gene>
    <name evidence="14" type="ORF">TL08_12905</name>
</gene>
<dbReference type="KEGG" id="ahm:TL08_12905"/>
<feature type="transmembrane region" description="Helical" evidence="12">
    <location>
        <begin position="57"/>
        <end position="81"/>
    </location>
</feature>
<dbReference type="CDD" id="cd17369">
    <property type="entry name" value="MFS_ShiA_like"/>
    <property type="match status" value="1"/>
</dbReference>
<dbReference type="PROSITE" id="PS50850">
    <property type="entry name" value="MFS"/>
    <property type="match status" value="1"/>
</dbReference>
<dbReference type="Proteomes" id="UP000095210">
    <property type="component" value="Chromosome"/>
</dbReference>
<reference evidence="15" key="1">
    <citation type="submission" date="2016-03" db="EMBL/GenBank/DDBJ databases">
        <title>Complete genome sequence of the type strain Actinoalloteichus hymeniacidonis DSM 45092.</title>
        <authorList>
            <person name="Schaffert L."/>
            <person name="Albersmeier A."/>
            <person name="Winkler A."/>
            <person name="Kalinowski J."/>
            <person name="Zotchev S."/>
            <person name="Ruckert C."/>
        </authorList>
    </citation>
    <scope>NUCLEOTIDE SEQUENCE [LARGE SCALE GENOMIC DNA]</scope>
    <source>
        <strain evidence="15">HPA177(T) (DSM 45092(T))</strain>
    </source>
</reference>
<accession>A0AAC9HRY6</accession>
<dbReference type="RefSeq" id="WP_084642959.1">
    <property type="nucleotide sequence ID" value="NZ_CP014859.1"/>
</dbReference>
<comment type="similarity">
    <text evidence="2">Belongs to the major facilitator superfamily. Metabolite:H+ Symporter (MHS) family (TC 2.A.1.6) family.</text>
</comment>
<protein>
    <recommendedName>
        <fullName evidence="10">Putative proline/betaine transporter</fullName>
    </recommendedName>
</protein>
<evidence type="ECO:0000256" key="5">
    <source>
        <dbReference type="ARBA" id="ARBA00022692"/>
    </source>
</evidence>
<evidence type="ECO:0000256" key="7">
    <source>
        <dbReference type="ARBA" id="ARBA00022989"/>
    </source>
</evidence>
<keyword evidence="3" id="KW-0813">Transport</keyword>
<dbReference type="Pfam" id="PF00083">
    <property type="entry name" value="Sugar_tr"/>
    <property type="match status" value="1"/>
</dbReference>
<sequence>MSMPANAEPTAPSRRTVRRAATASLVGTAIEWYDYFIFGSASALVFGRLFFPGTDPLIGTLSAFAVFGVGFFARPLGGIVFGHMGDRIGRKAALVTTLMIMGVSTCLIGLLPTAEQVGILAPILLVLLRLIQGFGVGGEWGGAALVAVEYAPDGRRGAYGSFPQVGNALGVVMSTGVFALVARLPDEQLFSWGWRIPFLFSAVLVAVGMIIRFQLTETPAFQAAQRQAEAKKAAELRELEERAAAGHAEPTSTTSRERSPLAQTLQDNRRPLLLAMGMRFGENVLGYIILTFALSYATDHASVERSVVLTATTVAAVIGMFTFYAFGALSDRIGRRPVFLGGAIGSVLVSFPFFWLFDTGSTPLIYLAIIVAYSLAVGAQYGVQPAFFAELFGTRVRYTGISIGYQITAVFAGGLAPFIATALLAASGGAAWPVALYMVLASLISVIAAFLAAETHRSDITADPEAAGAEPGTTRPAARPTTSNDSTTKGNRP</sequence>
<feature type="region of interest" description="Disordered" evidence="11">
    <location>
        <begin position="461"/>
        <end position="493"/>
    </location>
</feature>
<feature type="compositionally biased region" description="Polar residues" evidence="11">
    <location>
        <begin position="483"/>
        <end position="493"/>
    </location>
</feature>
<dbReference type="EMBL" id="CP014859">
    <property type="protein sequence ID" value="AOS63395.1"/>
    <property type="molecule type" value="Genomic_DNA"/>
</dbReference>
<evidence type="ECO:0000256" key="12">
    <source>
        <dbReference type="SAM" id="Phobius"/>
    </source>
</evidence>
<evidence type="ECO:0000313" key="15">
    <source>
        <dbReference type="Proteomes" id="UP000095210"/>
    </source>
</evidence>
<feature type="transmembrane region" description="Helical" evidence="12">
    <location>
        <begin position="338"/>
        <end position="357"/>
    </location>
</feature>
<dbReference type="GO" id="GO:0015293">
    <property type="term" value="F:symporter activity"/>
    <property type="evidence" value="ECO:0007669"/>
    <property type="project" value="UniProtKB-KW"/>
</dbReference>
<dbReference type="AlphaFoldDB" id="A0AAC9HRY6"/>
<feature type="transmembrane region" description="Helical" evidence="12">
    <location>
        <begin position="272"/>
        <end position="294"/>
    </location>
</feature>
<dbReference type="GO" id="GO:0005886">
    <property type="term" value="C:plasma membrane"/>
    <property type="evidence" value="ECO:0007669"/>
    <property type="project" value="UniProtKB-SubCell"/>
</dbReference>
<keyword evidence="8 12" id="KW-0472">Membrane</keyword>
<keyword evidence="5 12" id="KW-0812">Transmembrane</keyword>
<evidence type="ECO:0000256" key="2">
    <source>
        <dbReference type="ARBA" id="ARBA00008240"/>
    </source>
</evidence>
<dbReference type="SUPFAM" id="SSF103473">
    <property type="entry name" value="MFS general substrate transporter"/>
    <property type="match status" value="1"/>
</dbReference>
<feature type="transmembrane region" description="Helical" evidence="12">
    <location>
        <begin position="165"/>
        <end position="184"/>
    </location>
</feature>
<dbReference type="Gene3D" id="1.20.1250.20">
    <property type="entry name" value="MFS general substrate transporter like domains"/>
    <property type="match status" value="1"/>
</dbReference>
<dbReference type="InterPro" id="IPR036259">
    <property type="entry name" value="MFS_trans_sf"/>
</dbReference>